<reference evidence="2 3" key="1">
    <citation type="submission" date="2009-10" db="EMBL/GenBank/DDBJ databases">
        <authorList>
            <person name="Weinstock G."/>
            <person name="Sodergren E."/>
            <person name="Clifton S."/>
            <person name="Fulton L."/>
            <person name="Fulton B."/>
            <person name="Courtney L."/>
            <person name="Fronick C."/>
            <person name="Harrison M."/>
            <person name="Strong C."/>
            <person name="Farmer C."/>
            <person name="Delahaunty K."/>
            <person name="Markovic C."/>
            <person name="Hall O."/>
            <person name="Minx P."/>
            <person name="Tomlinson C."/>
            <person name="Mitreva M."/>
            <person name="Nelson J."/>
            <person name="Hou S."/>
            <person name="Wollam A."/>
            <person name="Pepin K.H."/>
            <person name="Johnson M."/>
            <person name="Bhonagiri V."/>
            <person name="Nash W.E."/>
            <person name="Warren W."/>
            <person name="Chinwalla A."/>
            <person name="Mardis E.R."/>
            <person name="Wilson R.K."/>
        </authorList>
    </citation>
    <scope>NUCLEOTIDE SEQUENCE [LARGE SCALE GENOMIC DNA]</scope>
    <source>
        <strain evidence="3">ATCC 25996 / DSM 4631 / NCTC 10774 / M26</strain>
    </source>
</reference>
<name>D2ZT11_NEIM2</name>
<evidence type="ECO:0000256" key="1">
    <source>
        <dbReference type="SAM" id="MobiDB-lite"/>
    </source>
</evidence>
<feature type="region of interest" description="Disordered" evidence="1">
    <location>
        <begin position="76"/>
        <end position="143"/>
    </location>
</feature>
<feature type="compositionally biased region" description="Basic and acidic residues" evidence="1">
    <location>
        <begin position="107"/>
        <end position="118"/>
    </location>
</feature>
<accession>D2ZT11</accession>
<feature type="compositionally biased region" description="Basic and acidic residues" evidence="1">
    <location>
        <begin position="76"/>
        <end position="86"/>
    </location>
</feature>
<dbReference type="Proteomes" id="UP000003344">
    <property type="component" value="Unassembled WGS sequence"/>
</dbReference>
<dbReference type="AlphaFoldDB" id="D2ZT11"/>
<evidence type="ECO:0000313" key="2">
    <source>
        <dbReference type="EMBL" id="EFC89944.1"/>
    </source>
</evidence>
<comment type="caution">
    <text evidence="2">The sequence shown here is derived from an EMBL/GenBank/DDBJ whole genome shotgun (WGS) entry which is preliminary data.</text>
</comment>
<protein>
    <submittedName>
        <fullName evidence="2">Uncharacterized protein</fullName>
    </submittedName>
</protein>
<sequence>MQKETDMDDLDDFIKEHGHEPKRVNRSVLEPYRDELLKMRKMGFTEKVMLQFLKEKKNLAISQQALNRFIRSRLNKQEADKKEAEKPVPAIKQAVRENQPANPAHTVKQEANKKDVEKTAPAPKPQKKKFQWPPKDVSSENLY</sequence>
<dbReference type="EMBL" id="ACDX02000001">
    <property type="protein sequence ID" value="EFC89944.1"/>
    <property type="molecule type" value="Genomic_DNA"/>
</dbReference>
<evidence type="ECO:0000313" key="3">
    <source>
        <dbReference type="Proteomes" id="UP000003344"/>
    </source>
</evidence>
<organism evidence="2 3">
    <name type="scientific">Neisseria mucosa (strain ATCC 25996 / DSM 4631 / NCTC 10774 / M26)</name>
    <dbReference type="NCBI Taxonomy" id="546266"/>
    <lineage>
        <taxon>Bacteria</taxon>
        <taxon>Pseudomonadati</taxon>
        <taxon>Pseudomonadota</taxon>
        <taxon>Betaproteobacteria</taxon>
        <taxon>Neisseriales</taxon>
        <taxon>Neisseriaceae</taxon>
        <taxon>Neisseria</taxon>
    </lineage>
</organism>
<proteinExistence type="predicted"/>
<gene>
    <name evidence="2" type="ORF">NEIMUCOT_03744</name>
</gene>